<evidence type="ECO:0000313" key="13">
    <source>
        <dbReference type="Proteomes" id="UP000327013"/>
    </source>
</evidence>
<comment type="subcellular location">
    <subcellularLocation>
        <location evidence="10">Endoplasmic reticulum membrane</location>
        <topology evidence="10">Multi-pass membrane protein</topology>
    </subcellularLocation>
    <subcellularLocation>
        <location evidence="1">Membrane</location>
        <topology evidence="1">Multi-pass membrane protein</topology>
    </subcellularLocation>
</comment>
<evidence type="ECO:0000256" key="6">
    <source>
        <dbReference type="ARBA" id="ARBA00022691"/>
    </source>
</evidence>
<evidence type="ECO:0000313" key="12">
    <source>
        <dbReference type="EMBL" id="KAB8772364.1"/>
    </source>
</evidence>
<feature type="transmembrane region" description="Helical" evidence="10">
    <location>
        <begin position="217"/>
        <end position="245"/>
    </location>
</feature>
<feature type="transmembrane region" description="Helical" evidence="10">
    <location>
        <begin position="50"/>
        <end position="73"/>
    </location>
</feature>
<dbReference type="PANTHER" id="PTHR12714">
    <property type="entry name" value="PROTEIN-S ISOPRENYLCYSTEINE O-METHYLTRANSFERASE"/>
    <property type="match status" value="1"/>
</dbReference>
<dbReference type="EC" id="2.1.1.100" evidence="3 10"/>
<keyword evidence="8 10" id="KW-1133">Transmembrane helix</keyword>
<evidence type="ECO:0000256" key="1">
    <source>
        <dbReference type="ARBA" id="ARBA00004141"/>
    </source>
</evidence>
<dbReference type="AlphaFoldDB" id="A0A5N6L4M6"/>
<evidence type="ECO:0000256" key="3">
    <source>
        <dbReference type="ARBA" id="ARBA00012151"/>
    </source>
</evidence>
<keyword evidence="6 10" id="KW-0949">S-adenosyl-L-methionine</keyword>
<protein>
    <recommendedName>
        <fullName evidence="3 10">Protein-S-isoprenylcysteine O-methyltransferase</fullName>
        <ecNumber evidence="3 10">2.1.1.100</ecNumber>
    </recommendedName>
</protein>
<evidence type="ECO:0000256" key="8">
    <source>
        <dbReference type="ARBA" id="ARBA00022989"/>
    </source>
</evidence>
<evidence type="ECO:0000256" key="5">
    <source>
        <dbReference type="ARBA" id="ARBA00022679"/>
    </source>
</evidence>
<keyword evidence="10" id="KW-0256">Endoplasmic reticulum</keyword>
<comment type="catalytic activity">
    <reaction evidence="10">
        <text>[protein]-C-terminal S-[(2E,6E)-farnesyl]-L-cysteine + S-adenosyl-L-methionine = [protein]-C-terminal S-[(2E,6E)-farnesyl]-L-cysteine methyl ester + S-adenosyl-L-homocysteine</text>
        <dbReference type="Rhea" id="RHEA:21672"/>
        <dbReference type="Rhea" id="RHEA-COMP:12125"/>
        <dbReference type="Rhea" id="RHEA-COMP:12126"/>
        <dbReference type="ChEBI" id="CHEBI:57856"/>
        <dbReference type="ChEBI" id="CHEBI:59789"/>
        <dbReference type="ChEBI" id="CHEBI:90510"/>
        <dbReference type="ChEBI" id="CHEBI:90511"/>
        <dbReference type="EC" id="2.1.1.100"/>
    </reaction>
</comment>
<keyword evidence="9 10" id="KW-0472">Membrane</keyword>
<sequence>MAASRDNGTSTNSHSDIVEQKMPQPIPPTSAVDAYIRELSPGQPRSLAGIALRAFLLGVACTGSVVLCVYLVFPRRQFPAYQAPPNPLWRAPFFLACLSLFHFLEFYTTALANTRFATISAFLLSQNGMAYNIAHLTALTECILTSICFPSWQRRNPASSLKAGIALVILGQAVRSAAMLTAGANFNHTIQTRRAATHTLVTGGIYSVLRHPSYFGFFWWAIGTQIAIGNTACLAGYVAVLWMFFRNRVRKEEVLLLDFFGQDYAQYRKRSWVGIPLVGGQII</sequence>
<keyword evidence="4 10" id="KW-0489">Methyltransferase</keyword>
<keyword evidence="13" id="KW-1185">Reference proteome</keyword>
<evidence type="ECO:0000256" key="2">
    <source>
        <dbReference type="ARBA" id="ARBA00009140"/>
    </source>
</evidence>
<dbReference type="InterPro" id="IPR025770">
    <property type="entry name" value="PPMT_MeTrfase"/>
</dbReference>
<dbReference type="OrthoDB" id="422086at2759"/>
<accession>A0A5N6L4M6</accession>
<keyword evidence="5" id="KW-0808">Transferase</keyword>
<feature type="region of interest" description="Disordered" evidence="11">
    <location>
        <begin position="1"/>
        <end position="25"/>
    </location>
</feature>
<feature type="compositionally biased region" description="Polar residues" evidence="11">
    <location>
        <begin position="1"/>
        <end position="15"/>
    </location>
</feature>
<evidence type="ECO:0000256" key="7">
    <source>
        <dbReference type="ARBA" id="ARBA00022692"/>
    </source>
</evidence>
<keyword evidence="7 10" id="KW-0812">Transmembrane</keyword>
<organism evidence="12 13">
    <name type="scientific">Carpinus fangiana</name>
    <dbReference type="NCBI Taxonomy" id="176857"/>
    <lineage>
        <taxon>Eukaryota</taxon>
        <taxon>Viridiplantae</taxon>
        <taxon>Streptophyta</taxon>
        <taxon>Embryophyta</taxon>
        <taxon>Tracheophyta</taxon>
        <taxon>Spermatophyta</taxon>
        <taxon>Magnoliopsida</taxon>
        <taxon>eudicotyledons</taxon>
        <taxon>Gunneridae</taxon>
        <taxon>Pentapetalae</taxon>
        <taxon>rosids</taxon>
        <taxon>fabids</taxon>
        <taxon>Fagales</taxon>
        <taxon>Betulaceae</taxon>
        <taxon>Carpinus</taxon>
    </lineage>
</organism>
<dbReference type="PANTHER" id="PTHR12714:SF9">
    <property type="entry name" value="PROTEIN-S-ISOPRENYLCYSTEINE O-METHYLTRANSFERASE"/>
    <property type="match status" value="1"/>
</dbReference>
<reference evidence="12 13" key="1">
    <citation type="submission" date="2019-06" db="EMBL/GenBank/DDBJ databases">
        <title>A chromosomal-level reference genome of Carpinus fangiana (Coryloideae, Betulaceae).</title>
        <authorList>
            <person name="Yang X."/>
            <person name="Wang Z."/>
            <person name="Zhang L."/>
            <person name="Hao G."/>
            <person name="Liu J."/>
            <person name="Yang Y."/>
        </authorList>
    </citation>
    <scope>NUCLEOTIDE SEQUENCE [LARGE SCALE GENOMIC DNA]</scope>
    <source>
        <strain evidence="12">Cfa_2016G</strain>
        <tissue evidence="12">Leaf</tissue>
    </source>
</reference>
<proteinExistence type="inferred from homology"/>
<evidence type="ECO:0000256" key="11">
    <source>
        <dbReference type="SAM" id="MobiDB-lite"/>
    </source>
</evidence>
<evidence type="ECO:0000256" key="10">
    <source>
        <dbReference type="RuleBase" id="RU362022"/>
    </source>
</evidence>
<name>A0A5N6L4M6_9ROSI</name>
<dbReference type="GO" id="GO:0004671">
    <property type="term" value="F:protein C-terminal S-isoprenylcysteine carboxyl O-methyltransferase activity"/>
    <property type="evidence" value="ECO:0007669"/>
    <property type="project" value="UniProtKB-EC"/>
</dbReference>
<dbReference type="EMBL" id="VIBQ01000102">
    <property type="protein sequence ID" value="KAB8772364.1"/>
    <property type="molecule type" value="Genomic_DNA"/>
</dbReference>
<evidence type="ECO:0000256" key="4">
    <source>
        <dbReference type="ARBA" id="ARBA00022603"/>
    </source>
</evidence>
<dbReference type="PROSITE" id="PS51564">
    <property type="entry name" value="SAM_ICMT"/>
    <property type="match status" value="1"/>
</dbReference>
<comment type="similarity">
    <text evidence="2 10">Belongs to the class VI-like SAM-binding methyltransferase superfamily. Isoprenylcysteine carboxyl methyltransferase family.</text>
</comment>
<comment type="caution">
    <text evidence="12">The sequence shown here is derived from an EMBL/GenBank/DDBJ whole genome shotgun (WGS) entry which is preliminary data.</text>
</comment>
<dbReference type="GO" id="GO:0005789">
    <property type="term" value="C:endoplasmic reticulum membrane"/>
    <property type="evidence" value="ECO:0007669"/>
    <property type="project" value="UniProtKB-SubCell"/>
</dbReference>
<dbReference type="Pfam" id="PF04140">
    <property type="entry name" value="ICMT"/>
    <property type="match status" value="1"/>
</dbReference>
<dbReference type="Proteomes" id="UP000327013">
    <property type="component" value="Unassembled WGS sequence"/>
</dbReference>
<feature type="transmembrane region" description="Helical" evidence="10">
    <location>
        <begin position="93"/>
        <end position="113"/>
    </location>
</feature>
<feature type="transmembrane region" description="Helical" evidence="10">
    <location>
        <begin position="133"/>
        <end position="152"/>
    </location>
</feature>
<comment type="cofactor">
    <cofactor evidence="10">
        <name>Zn(2+)</name>
        <dbReference type="ChEBI" id="CHEBI:29105"/>
    </cofactor>
    <text evidence="10">Divalent metal cations. Probably Zn(2+).</text>
</comment>
<dbReference type="GO" id="GO:0032259">
    <property type="term" value="P:methylation"/>
    <property type="evidence" value="ECO:0007669"/>
    <property type="project" value="UniProtKB-KW"/>
</dbReference>
<gene>
    <name evidence="12" type="ORF">FH972_026654</name>
</gene>
<dbReference type="Gene3D" id="1.20.120.1630">
    <property type="match status" value="1"/>
</dbReference>
<evidence type="ECO:0000256" key="9">
    <source>
        <dbReference type="ARBA" id="ARBA00023136"/>
    </source>
</evidence>
<dbReference type="InterPro" id="IPR007269">
    <property type="entry name" value="ICMT_MeTrfase"/>
</dbReference>
<feature type="transmembrane region" description="Helical" evidence="10">
    <location>
        <begin position="164"/>
        <end position="184"/>
    </location>
</feature>